<organism evidence="1 2">
    <name type="scientific">Sulfobacillus benefaciens</name>
    <dbReference type="NCBI Taxonomy" id="453960"/>
    <lineage>
        <taxon>Bacteria</taxon>
        <taxon>Bacillati</taxon>
        <taxon>Bacillota</taxon>
        <taxon>Clostridia</taxon>
        <taxon>Eubacteriales</taxon>
        <taxon>Clostridiales Family XVII. Incertae Sedis</taxon>
        <taxon>Sulfobacillus</taxon>
    </lineage>
</organism>
<comment type="caution">
    <text evidence="1">The sequence shown here is derived from an EMBL/GenBank/DDBJ whole genome shotgun (WGS) entry which is preliminary data.</text>
</comment>
<evidence type="ECO:0000313" key="1">
    <source>
        <dbReference type="EMBL" id="PSR33642.1"/>
    </source>
</evidence>
<reference evidence="1 2" key="1">
    <citation type="journal article" date="2014" name="BMC Genomics">
        <title>Comparison of environmental and isolate Sulfobacillus genomes reveals diverse carbon, sulfur, nitrogen, and hydrogen metabolisms.</title>
        <authorList>
            <person name="Justice N.B."/>
            <person name="Norman A."/>
            <person name="Brown C.T."/>
            <person name="Singh A."/>
            <person name="Thomas B.C."/>
            <person name="Banfield J.F."/>
        </authorList>
    </citation>
    <scope>NUCLEOTIDE SEQUENCE [LARGE SCALE GENOMIC DNA]</scope>
    <source>
        <strain evidence="1">AMDSBA4</strain>
    </source>
</reference>
<dbReference type="Gene3D" id="3.40.630.30">
    <property type="match status" value="1"/>
</dbReference>
<gene>
    <name evidence="1" type="ORF">C7B46_08510</name>
</gene>
<name>A0A2T2XGS6_9FIRM</name>
<dbReference type="EMBL" id="PXYW01000017">
    <property type="protein sequence ID" value="PSR33642.1"/>
    <property type="molecule type" value="Genomic_DNA"/>
</dbReference>
<dbReference type="InterPro" id="IPR016181">
    <property type="entry name" value="Acyl_CoA_acyltransferase"/>
</dbReference>
<accession>A0A2T2XGS6</accession>
<evidence type="ECO:0000313" key="2">
    <source>
        <dbReference type="Proteomes" id="UP000242972"/>
    </source>
</evidence>
<dbReference type="SUPFAM" id="SSF55729">
    <property type="entry name" value="Acyl-CoA N-acyltransferases (Nat)"/>
    <property type="match status" value="1"/>
</dbReference>
<dbReference type="Proteomes" id="UP000242972">
    <property type="component" value="Unassembled WGS sequence"/>
</dbReference>
<sequence>MTAGETLLFLVDGGLDRKPLCFAAGLPLVHGLGGVLTTVVDRVFEHFGGLGDRVCSQIEMDSFIIEIPHFQRVKFQLALDSWKLFAMTRLELTVMLPNRRAIALYHKMGCIVEGAHHQSIRYQDSTYVDEYLIWPTS</sequence>
<dbReference type="AlphaFoldDB" id="A0A2T2XGS6"/>
<protein>
    <submittedName>
        <fullName evidence="1">Uncharacterized protein</fullName>
    </submittedName>
</protein>
<proteinExistence type="predicted"/>